<evidence type="ECO:0000256" key="7">
    <source>
        <dbReference type="RuleBase" id="RU364138"/>
    </source>
</evidence>
<feature type="chain" id="PRO_5042314458" description="Phospholipase B-like" evidence="7">
    <location>
        <begin position="28"/>
        <end position="588"/>
    </location>
</feature>
<dbReference type="KEGG" id="goe:100897207"/>
<dbReference type="Gene3D" id="3.60.60.30">
    <property type="match status" value="1"/>
</dbReference>
<dbReference type="PANTHER" id="PTHR12370:SF3">
    <property type="entry name" value="PHOSPHOLIPASE B-LIKE 2-RELATED"/>
    <property type="match status" value="1"/>
</dbReference>
<dbReference type="AlphaFoldDB" id="A0AAJ7L583"/>
<sequence length="588" mass="66895">MAVLQGAARTALFTVFMASLFLTFASGDRRTARVWWDSTNGRFAFDNGTEMSTSILATGVFTDDIETTGWAHLDIRTNSLKGFYFDQHQAYAAGLLEARLTHELIGKQYRNIYTDYCKGHEAYCAELRAFLEKNLEYMLRMVEKYSFVDPYWHHVALSLIQLAGIEAGMRMQDHYVYVGDNLTPNVSSVMFLSLHGDLGDLENKLRKEKLHAPGALSSCSGLIKLLEGNSDIVAGHATWTGYNTMLRIQKKFVFEFHETFDSDVLVPGNGVSFSSYPGRIISGDDFYITSSRLVVSETTIENNNPDLYEFTNPHTVPSWIRNTVANRLASSGREWAQYYAYNNSGTYNNQWMIIDYKLFQKGKPIEDGTFHVLEQMPGHVVHQDMSSFLQKFGFWPSYNVAYFPKIFNVSGQWSLVEKYGDWYSYDKTPRALIFERDASKVTDLESLRKLLRYNDFKNDPLSRCKCSPPYSAENAISSRCDLNPANGTYPFAALGHRAHGGTDVKVTNANMVKTFDMLIQSGPTNDQQPTFIWSESDFDSTLRHEGHPDVFDFGPIMTNWSSKLDDDFDAVHSQSDLSERSKLTDKWF</sequence>
<keyword evidence="4 7" id="KW-0442">Lipid degradation</keyword>
<keyword evidence="2 7" id="KW-0732">Signal</keyword>
<evidence type="ECO:0000256" key="5">
    <source>
        <dbReference type="ARBA" id="ARBA00023098"/>
    </source>
</evidence>
<dbReference type="GO" id="GO:0004620">
    <property type="term" value="F:phospholipase activity"/>
    <property type="evidence" value="ECO:0007669"/>
    <property type="project" value="InterPro"/>
</dbReference>
<evidence type="ECO:0000313" key="8">
    <source>
        <dbReference type="Proteomes" id="UP000694867"/>
    </source>
</evidence>
<dbReference type="Pfam" id="PF04916">
    <property type="entry name" value="Phospholip_B"/>
    <property type="match status" value="1"/>
</dbReference>
<feature type="signal peptide" evidence="7">
    <location>
        <begin position="1"/>
        <end position="27"/>
    </location>
</feature>
<name>A0AAJ7L583_9ACAR</name>
<comment type="function">
    <text evidence="7">Putative phospholipase.</text>
</comment>
<protein>
    <recommendedName>
        <fullName evidence="7">Phospholipase B-like</fullName>
        <ecNumber evidence="7">3.1.1.-</ecNumber>
    </recommendedName>
</protein>
<evidence type="ECO:0000256" key="1">
    <source>
        <dbReference type="ARBA" id="ARBA00007835"/>
    </source>
</evidence>
<dbReference type="GO" id="GO:0005576">
    <property type="term" value="C:extracellular region"/>
    <property type="evidence" value="ECO:0007669"/>
    <property type="project" value="TreeGrafter"/>
</dbReference>
<organism evidence="8 9">
    <name type="scientific">Galendromus occidentalis</name>
    <name type="common">western predatory mite</name>
    <dbReference type="NCBI Taxonomy" id="34638"/>
    <lineage>
        <taxon>Eukaryota</taxon>
        <taxon>Metazoa</taxon>
        <taxon>Ecdysozoa</taxon>
        <taxon>Arthropoda</taxon>
        <taxon>Chelicerata</taxon>
        <taxon>Arachnida</taxon>
        <taxon>Acari</taxon>
        <taxon>Parasitiformes</taxon>
        <taxon>Mesostigmata</taxon>
        <taxon>Gamasina</taxon>
        <taxon>Phytoseioidea</taxon>
        <taxon>Phytoseiidae</taxon>
        <taxon>Typhlodrominae</taxon>
        <taxon>Galendromus</taxon>
    </lineage>
</organism>
<evidence type="ECO:0000313" key="9">
    <source>
        <dbReference type="RefSeq" id="XP_018496110.1"/>
    </source>
</evidence>
<evidence type="ECO:0000256" key="4">
    <source>
        <dbReference type="ARBA" id="ARBA00022963"/>
    </source>
</evidence>
<dbReference type="RefSeq" id="XP_018496110.1">
    <property type="nucleotide sequence ID" value="XM_018640594.1"/>
</dbReference>
<comment type="similarity">
    <text evidence="1 7">Belongs to the phospholipase B-like family.</text>
</comment>
<dbReference type="PANTHER" id="PTHR12370">
    <property type="entry name" value="PHOSPHOLIPASE B-RELATED"/>
    <property type="match status" value="1"/>
</dbReference>
<evidence type="ECO:0000256" key="6">
    <source>
        <dbReference type="ARBA" id="ARBA00023180"/>
    </source>
</evidence>
<dbReference type="EC" id="3.1.1.-" evidence="7"/>
<dbReference type="Proteomes" id="UP000694867">
    <property type="component" value="Unplaced"/>
</dbReference>
<keyword evidence="6" id="KW-0325">Glycoprotein</keyword>
<dbReference type="GO" id="GO:0009395">
    <property type="term" value="P:phospholipid catabolic process"/>
    <property type="evidence" value="ECO:0007669"/>
    <property type="project" value="TreeGrafter"/>
</dbReference>
<dbReference type="GeneID" id="100897207"/>
<keyword evidence="8" id="KW-1185">Reference proteome</keyword>
<dbReference type="InterPro" id="IPR007000">
    <property type="entry name" value="PLipase_B-like"/>
</dbReference>
<reference evidence="9" key="1">
    <citation type="submission" date="2025-08" db="UniProtKB">
        <authorList>
            <consortium name="RefSeq"/>
        </authorList>
    </citation>
    <scope>IDENTIFICATION</scope>
</reference>
<gene>
    <name evidence="9" type="primary">LOC100897207</name>
</gene>
<evidence type="ECO:0000256" key="3">
    <source>
        <dbReference type="ARBA" id="ARBA00022801"/>
    </source>
</evidence>
<accession>A0AAJ7L583</accession>
<keyword evidence="5 7" id="KW-0443">Lipid metabolism</keyword>
<keyword evidence="3 7" id="KW-0378">Hydrolase</keyword>
<proteinExistence type="inferred from homology"/>
<evidence type="ECO:0000256" key="2">
    <source>
        <dbReference type="ARBA" id="ARBA00022729"/>
    </source>
</evidence>